<feature type="domain" description="Methyltransferase type 11" evidence="5">
    <location>
        <begin position="41"/>
        <end position="135"/>
    </location>
</feature>
<protein>
    <submittedName>
        <fullName evidence="6">Class I SAM-dependent methyltransferase</fullName>
        <ecNumber evidence="6">2.1.1.-</ecNumber>
    </submittedName>
</protein>
<dbReference type="EC" id="2.1.1.-" evidence="6"/>
<proteinExistence type="predicted"/>
<evidence type="ECO:0000256" key="3">
    <source>
        <dbReference type="ARBA" id="ARBA00022679"/>
    </source>
</evidence>
<dbReference type="SUPFAM" id="SSF53335">
    <property type="entry name" value="S-adenosyl-L-methionine-dependent methyltransferases"/>
    <property type="match status" value="1"/>
</dbReference>
<evidence type="ECO:0000259" key="5">
    <source>
        <dbReference type="Pfam" id="PF08241"/>
    </source>
</evidence>
<comment type="pathway">
    <text evidence="4">Phospholipid metabolism.</text>
</comment>
<evidence type="ECO:0000313" key="7">
    <source>
        <dbReference type="Proteomes" id="UP001275315"/>
    </source>
</evidence>
<organism evidence="6 7">
    <name type="scientific">Paracerasibacillus soli</name>
    <dbReference type="NCBI Taxonomy" id="480284"/>
    <lineage>
        <taxon>Bacteria</taxon>
        <taxon>Bacillati</taxon>
        <taxon>Bacillota</taxon>
        <taxon>Bacilli</taxon>
        <taxon>Bacillales</taxon>
        <taxon>Bacillaceae</taxon>
        <taxon>Paracerasibacillus</taxon>
    </lineage>
</organism>
<evidence type="ECO:0000256" key="1">
    <source>
        <dbReference type="ARBA" id="ARBA00005189"/>
    </source>
</evidence>
<evidence type="ECO:0000256" key="2">
    <source>
        <dbReference type="ARBA" id="ARBA00022603"/>
    </source>
</evidence>
<dbReference type="EMBL" id="JAWDIQ010000001">
    <property type="protein sequence ID" value="MDY0408000.1"/>
    <property type="molecule type" value="Genomic_DNA"/>
</dbReference>
<keyword evidence="3 6" id="KW-0808">Transferase</keyword>
<accession>A0ABU5CNT1</accession>
<evidence type="ECO:0000256" key="4">
    <source>
        <dbReference type="ARBA" id="ARBA00025707"/>
    </source>
</evidence>
<dbReference type="GO" id="GO:0008168">
    <property type="term" value="F:methyltransferase activity"/>
    <property type="evidence" value="ECO:0007669"/>
    <property type="project" value="UniProtKB-KW"/>
</dbReference>
<sequence>MKNKYLNSLAYLGVGGAHPGGFQLTKYILSKEEITNEKKILDVGCGTGKTAAYIAKNFRCNVTALDVHPEMLKKARRRFTNQSLPINVVEGSVENVPFEQEMFDIVLVESVIVFTDVTKTLAELKRILNHDGVLYAIEMVLESNSEQLSLNAIKDFYGVPEIFTEQEWEQAFRNAGFTSIKIEKYEIDEADFNLEQAPEFELSNNENMDEYYAMLFDHQVLSETFKHKLGFRIFKCTL</sequence>
<dbReference type="CDD" id="cd02440">
    <property type="entry name" value="AdoMet_MTases"/>
    <property type="match status" value="1"/>
</dbReference>
<dbReference type="Gene3D" id="3.40.50.150">
    <property type="entry name" value="Vaccinia Virus protein VP39"/>
    <property type="match status" value="1"/>
</dbReference>
<reference evidence="6 7" key="1">
    <citation type="submission" date="2023-10" db="EMBL/GenBank/DDBJ databases">
        <title>Virgibacillus soli CC-YMP-6 genome.</title>
        <authorList>
            <person name="Miliotis G."/>
            <person name="Sengupta P."/>
            <person name="Hameed A."/>
            <person name="Chuvochina M."/>
            <person name="Mcdonagh F."/>
            <person name="Simpson A.C."/>
            <person name="Singh N.K."/>
            <person name="Rekha P.D."/>
            <person name="Raman K."/>
            <person name="Hugenholtz P."/>
            <person name="Venkateswaran K."/>
        </authorList>
    </citation>
    <scope>NUCLEOTIDE SEQUENCE [LARGE SCALE GENOMIC DNA]</scope>
    <source>
        <strain evidence="6 7">CC-YMP-6</strain>
    </source>
</reference>
<dbReference type="RefSeq" id="WP_320378765.1">
    <property type="nucleotide sequence ID" value="NZ_JAWDIQ010000001.1"/>
</dbReference>
<dbReference type="Proteomes" id="UP001275315">
    <property type="component" value="Unassembled WGS sequence"/>
</dbReference>
<dbReference type="Pfam" id="PF08241">
    <property type="entry name" value="Methyltransf_11"/>
    <property type="match status" value="1"/>
</dbReference>
<dbReference type="InterPro" id="IPR029063">
    <property type="entry name" value="SAM-dependent_MTases_sf"/>
</dbReference>
<keyword evidence="2 6" id="KW-0489">Methyltransferase</keyword>
<dbReference type="InterPro" id="IPR013216">
    <property type="entry name" value="Methyltransf_11"/>
</dbReference>
<dbReference type="GO" id="GO:0032259">
    <property type="term" value="P:methylation"/>
    <property type="evidence" value="ECO:0007669"/>
    <property type="project" value="UniProtKB-KW"/>
</dbReference>
<dbReference type="PANTHER" id="PTHR44307:SF2">
    <property type="entry name" value="PHOSPHOETHANOLAMINE METHYLTRANSFERASE ISOFORM X1"/>
    <property type="match status" value="1"/>
</dbReference>
<comment type="pathway">
    <text evidence="1">Lipid metabolism.</text>
</comment>
<name>A0ABU5CNT1_9BACI</name>
<dbReference type="PANTHER" id="PTHR44307">
    <property type="entry name" value="PHOSPHOETHANOLAMINE METHYLTRANSFERASE"/>
    <property type="match status" value="1"/>
</dbReference>
<comment type="caution">
    <text evidence="6">The sequence shown here is derived from an EMBL/GenBank/DDBJ whole genome shotgun (WGS) entry which is preliminary data.</text>
</comment>
<keyword evidence="7" id="KW-1185">Reference proteome</keyword>
<evidence type="ECO:0000313" key="6">
    <source>
        <dbReference type="EMBL" id="MDY0408000.1"/>
    </source>
</evidence>
<gene>
    <name evidence="6" type="ORF">RWD45_04475</name>
</gene>